<keyword evidence="2 5" id="KW-0328">Glycosyltransferase</keyword>
<keyword evidence="10" id="KW-1185">Reference proteome</keyword>
<dbReference type="GO" id="GO:0004731">
    <property type="term" value="F:purine-nucleoside phosphorylase activity"/>
    <property type="evidence" value="ECO:0007669"/>
    <property type="project" value="UniProtKB-EC"/>
</dbReference>
<dbReference type="PIRSF" id="PIRSF000477">
    <property type="entry name" value="PurNPase"/>
    <property type="match status" value="1"/>
</dbReference>
<dbReference type="GO" id="GO:0009116">
    <property type="term" value="P:nucleoside metabolic process"/>
    <property type="evidence" value="ECO:0007669"/>
    <property type="project" value="InterPro"/>
</dbReference>
<evidence type="ECO:0000259" key="6">
    <source>
        <dbReference type="Pfam" id="PF01048"/>
    </source>
</evidence>
<evidence type="ECO:0000313" key="7">
    <source>
        <dbReference type="EMBL" id="MBV3382687.1"/>
    </source>
</evidence>
<sequence>MYIDEIYAARDYIQSRYKNPIDVAIVLGSGLGPLADVINEPVEIDYKDIPYFPVSTVPGHAGKLIIGEIGGKTVACMKGRFHFYEGYDMQKVTMPIRVFSALGIKNLIVTNACGGVRDDLNPGQIVIISDHLSFMMPSPLRGPNLDDFGPRFKDMTDVYTSTLRSLAFESAKKVNVDVKEGVYCFFKGPQFETPAEIRAFKTLGADMVGMSTVPEAIVARHSDMKILGISLVTNKAAGLSSNELNHIEVMEAANSAEERLVKLVKQILEDM</sequence>
<comment type="similarity">
    <text evidence="5">Belongs to the PNP/MTAP phosphorylase family.</text>
</comment>
<evidence type="ECO:0000313" key="10">
    <source>
        <dbReference type="Proteomes" id="UP001197492"/>
    </source>
</evidence>
<comment type="caution">
    <text evidence="7">The sequence shown here is derived from an EMBL/GenBank/DDBJ whole genome shotgun (WGS) entry which is preliminary data.</text>
</comment>
<evidence type="ECO:0000313" key="9">
    <source>
        <dbReference type="Proteomes" id="UP001196408"/>
    </source>
</evidence>
<organism evidence="7 9">
    <name type="scientific">Catenibacterium mitsuokai</name>
    <dbReference type="NCBI Taxonomy" id="100886"/>
    <lineage>
        <taxon>Bacteria</taxon>
        <taxon>Bacillati</taxon>
        <taxon>Bacillota</taxon>
        <taxon>Erysipelotrichia</taxon>
        <taxon>Erysipelotrichales</taxon>
        <taxon>Coprobacillaceae</taxon>
        <taxon>Catenibacterium</taxon>
    </lineage>
</organism>
<comment type="function">
    <text evidence="1">The purine nucleoside phosphorylases catalyze the phosphorolytic breakdown of the N-glycosidic bond in the beta-(deoxy)ribonucleoside molecules, with the formation of the corresponding free purine bases and pentose-1-phosphate. Cleaves guanosine, inosine, 2'-deoxyguanosine and 2'-deoxyinosine.</text>
</comment>
<dbReference type="InterPro" id="IPR000845">
    <property type="entry name" value="Nucleoside_phosphorylase_d"/>
</dbReference>
<dbReference type="PANTHER" id="PTHR11904:SF9">
    <property type="entry name" value="PURINE NUCLEOSIDE PHOSPHORYLASE-RELATED"/>
    <property type="match status" value="1"/>
</dbReference>
<feature type="domain" description="Nucleoside phosphorylase" evidence="6">
    <location>
        <begin position="23"/>
        <end position="269"/>
    </location>
</feature>
<dbReference type="Pfam" id="PF01048">
    <property type="entry name" value="PNP_UDP_1"/>
    <property type="match status" value="1"/>
</dbReference>
<dbReference type="PANTHER" id="PTHR11904">
    <property type="entry name" value="METHYLTHIOADENOSINE/PURINE NUCLEOSIDE PHOSPHORYLASE"/>
    <property type="match status" value="1"/>
</dbReference>
<dbReference type="InterPro" id="IPR011268">
    <property type="entry name" value="Purine_phosphorylase"/>
</dbReference>
<evidence type="ECO:0000256" key="1">
    <source>
        <dbReference type="ARBA" id="ARBA00002678"/>
    </source>
</evidence>
<gene>
    <name evidence="7" type="ORF">KSV97_05520</name>
    <name evidence="8" type="ORF">KSW06_02585</name>
</gene>
<dbReference type="EMBL" id="JAHOEL010000010">
    <property type="protein sequence ID" value="MBV3392152.1"/>
    <property type="molecule type" value="Genomic_DNA"/>
</dbReference>
<keyword evidence="3 5" id="KW-0808">Transferase</keyword>
<evidence type="ECO:0000256" key="2">
    <source>
        <dbReference type="ARBA" id="ARBA00022676"/>
    </source>
</evidence>
<dbReference type="NCBIfam" id="TIGR01697">
    <property type="entry name" value="PNPH-PUNA-XAPA"/>
    <property type="match status" value="1"/>
</dbReference>
<dbReference type="EC" id="2.4.2.1" evidence="5"/>
<dbReference type="Proteomes" id="UP001196408">
    <property type="component" value="Unassembled WGS sequence"/>
</dbReference>
<evidence type="ECO:0000256" key="4">
    <source>
        <dbReference type="ARBA" id="ARBA00048556"/>
    </source>
</evidence>
<dbReference type="EMBL" id="JAHOEF010000027">
    <property type="protein sequence ID" value="MBV3382687.1"/>
    <property type="molecule type" value="Genomic_DNA"/>
</dbReference>
<dbReference type="NCBIfam" id="NF006054">
    <property type="entry name" value="PRK08202.1"/>
    <property type="match status" value="1"/>
</dbReference>
<comment type="catalytic activity">
    <reaction evidence="4">
        <text>a purine 2'-deoxy-D-ribonucleoside + phosphate = a purine nucleobase + 2-deoxy-alpha-D-ribose 1-phosphate</text>
        <dbReference type="Rhea" id="RHEA:36431"/>
        <dbReference type="ChEBI" id="CHEBI:26386"/>
        <dbReference type="ChEBI" id="CHEBI:43474"/>
        <dbReference type="ChEBI" id="CHEBI:57259"/>
        <dbReference type="ChEBI" id="CHEBI:142361"/>
        <dbReference type="EC" id="2.4.2.1"/>
    </reaction>
</comment>
<reference evidence="7 10" key="1">
    <citation type="submission" date="2021-06" db="EMBL/GenBank/DDBJ databases">
        <title>Collection of gut derived symbiotic bacterial strains cultured from healthy donors.</title>
        <authorList>
            <person name="Lin H."/>
            <person name="Littmann E."/>
            <person name="Pamer E.G."/>
        </authorList>
    </citation>
    <scope>NUCLEOTIDE SEQUENCE</scope>
    <source>
        <strain evidence="8 10">MSK.21.70</strain>
        <strain evidence="7">MSK.21.82</strain>
    </source>
</reference>
<dbReference type="InterPro" id="IPR011270">
    <property type="entry name" value="Pur_Nuc_Pase_Ino/Guo-sp"/>
</dbReference>
<accession>A0AAW4MTR3</accession>
<name>A0AAW4MTR3_9FIRM</name>
<evidence type="ECO:0000313" key="8">
    <source>
        <dbReference type="EMBL" id="MBV3392152.1"/>
    </source>
</evidence>
<dbReference type="GO" id="GO:0005737">
    <property type="term" value="C:cytoplasm"/>
    <property type="evidence" value="ECO:0007669"/>
    <property type="project" value="TreeGrafter"/>
</dbReference>
<dbReference type="NCBIfam" id="TIGR01700">
    <property type="entry name" value="PNPH"/>
    <property type="match status" value="1"/>
</dbReference>
<dbReference type="RefSeq" id="WP_217747538.1">
    <property type="nucleotide sequence ID" value="NZ_JAHOEB010000011.1"/>
</dbReference>
<evidence type="ECO:0000256" key="5">
    <source>
        <dbReference type="PIRNR" id="PIRNR000477"/>
    </source>
</evidence>
<proteinExistence type="inferred from homology"/>
<dbReference type="GeneID" id="301322675"/>
<dbReference type="CDD" id="cd09009">
    <property type="entry name" value="PNP-EcPNPII_like"/>
    <property type="match status" value="1"/>
</dbReference>
<dbReference type="Proteomes" id="UP001197492">
    <property type="component" value="Unassembled WGS sequence"/>
</dbReference>
<dbReference type="AlphaFoldDB" id="A0AAW4MTR3"/>
<comment type="pathway">
    <text evidence="5">Purine metabolism; purine nucleoside salvage.</text>
</comment>
<protein>
    <recommendedName>
        <fullName evidence="5">Purine nucleoside phosphorylase</fullName>
        <ecNumber evidence="5">2.4.2.1</ecNumber>
    </recommendedName>
    <alternativeName>
        <fullName evidence="5">Inosine-guanosine phosphorylase</fullName>
    </alternativeName>
</protein>
<evidence type="ECO:0000256" key="3">
    <source>
        <dbReference type="ARBA" id="ARBA00022679"/>
    </source>
</evidence>